<evidence type="ECO:0000313" key="2">
    <source>
        <dbReference type="Proteomes" id="UP000636800"/>
    </source>
</evidence>
<dbReference type="Proteomes" id="UP000636800">
    <property type="component" value="Chromosome 5"/>
</dbReference>
<proteinExistence type="predicted"/>
<organism evidence="1 2">
    <name type="scientific">Vanilla planifolia</name>
    <name type="common">Vanilla</name>
    <dbReference type="NCBI Taxonomy" id="51239"/>
    <lineage>
        <taxon>Eukaryota</taxon>
        <taxon>Viridiplantae</taxon>
        <taxon>Streptophyta</taxon>
        <taxon>Embryophyta</taxon>
        <taxon>Tracheophyta</taxon>
        <taxon>Spermatophyta</taxon>
        <taxon>Magnoliopsida</taxon>
        <taxon>Liliopsida</taxon>
        <taxon>Asparagales</taxon>
        <taxon>Orchidaceae</taxon>
        <taxon>Vanilloideae</taxon>
        <taxon>Vanilleae</taxon>
        <taxon>Vanilla</taxon>
    </lineage>
</organism>
<name>A0A835R003_VANPL</name>
<reference evidence="1 2" key="1">
    <citation type="journal article" date="2020" name="Nat. Food">
        <title>A phased Vanilla planifolia genome enables genetic improvement of flavour and production.</title>
        <authorList>
            <person name="Hasing T."/>
            <person name="Tang H."/>
            <person name="Brym M."/>
            <person name="Khazi F."/>
            <person name="Huang T."/>
            <person name="Chambers A.H."/>
        </authorList>
    </citation>
    <scope>NUCLEOTIDE SEQUENCE [LARGE SCALE GENOMIC DNA]</scope>
    <source>
        <tissue evidence="1">Leaf</tissue>
    </source>
</reference>
<evidence type="ECO:0000313" key="1">
    <source>
        <dbReference type="EMBL" id="KAG0481063.1"/>
    </source>
</evidence>
<gene>
    <name evidence="1" type="ORF">HPP92_011921</name>
</gene>
<protein>
    <submittedName>
        <fullName evidence="1">Uncharacterized protein</fullName>
    </submittedName>
</protein>
<accession>A0A835R003</accession>
<dbReference type="OrthoDB" id="676979at2759"/>
<keyword evidence="2" id="KW-1185">Reference proteome</keyword>
<dbReference type="EMBL" id="JADCNL010000005">
    <property type="protein sequence ID" value="KAG0481063.1"/>
    <property type="molecule type" value="Genomic_DNA"/>
</dbReference>
<dbReference type="AlphaFoldDB" id="A0A835R003"/>
<sequence length="144" mass="15009">MSMVQRLTGLHSSTSAGNNTGVGALSPAARLAVVEKTAGASAVVKPEDDMDVMEQLGINDGFRLAGPSPTGILSPVPSSLLPPVSPNLFSLLPDASSLNFLHELSPVFHGNSSFFAISPGNLLSTALVPSPSTYWDLFNNLKDF</sequence>
<comment type="caution">
    <text evidence="1">The sequence shown here is derived from an EMBL/GenBank/DDBJ whole genome shotgun (WGS) entry which is preliminary data.</text>
</comment>